<comment type="caution">
    <text evidence="1">The sequence shown here is derived from an EMBL/GenBank/DDBJ whole genome shotgun (WGS) entry which is preliminary data.</text>
</comment>
<dbReference type="Proteomes" id="UP000315540">
    <property type="component" value="Unassembled WGS sequence"/>
</dbReference>
<reference evidence="1 2" key="1">
    <citation type="submission" date="2019-06" db="EMBL/GenBank/DDBJ databases">
        <authorList>
            <person name="Meng X."/>
        </authorList>
    </citation>
    <scope>NUCLEOTIDE SEQUENCE [LARGE SCALE GENOMIC DNA]</scope>
    <source>
        <strain evidence="1 2">M625</strain>
    </source>
</reference>
<sequence length="66" mass="7182">MTNFKKLKNADYRILKRSEATTINGGFGEPNCNGPCGPIRCACEQSCGDNYSFCFHNCVTNAGCPI</sequence>
<dbReference type="AlphaFoldDB" id="A0A504IT94"/>
<organism evidence="1 2">
    <name type="scientific">Aquimarina algicola</name>
    <dbReference type="NCBI Taxonomy" id="2589995"/>
    <lineage>
        <taxon>Bacteria</taxon>
        <taxon>Pseudomonadati</taxon>
        <taxon>Bacteroidota</taxon>
        <taxon>Flavobacteriia</taxon>
        <taxon>Flavobacteriales</taxon>
        <taxon>Flavobacteriaceae</taxon>
        <taxon>Aquimarina</taxon>
    </lineage>
</organism>
<dbReference type="OrthoDB" id="8704600at2"/>
<name>A0A504IT94_9FLAO</name>
<evidence type="ECO:0000313" key="2">
    <source>
        <dbReference type="Proteomes" id="UP000315540"/>
    </source>
</evidence>
<gene>
    <name evidence="1" type="ORF">FHK87_24165</name>
</gene>
<evidence type="ECO:0000313" key="1">
    <source>
        <dbReference type="EMBL" id="TPN81697.1"/>
    </source>
</evidence>
<keyword evidence="2" id="KW-1185">Reference proteome</keyword>
<dbReference type="EMBL" id="VFWZ01000010">
    <property type="protein sequence ID" value="TPN81697.1"/>
    <property type="molecule type" value="Genomic_DNA"/>
</dbReference>
<proteinExistence type="predicted"/>
<protein>
    <submittedName>
        <fullName evidence="1">Uncharacterized protein</fullName>
    </submittedName>
</protein>
<dbReference type="RefSeq" id="WP_140597459.1">
    <property type="nucleotide sequence ID" value="NZ_VFWZ01000010.1"/>
</dbReference>
<accession>A0A504IT94</accession>